<dbReference type="EC" id="5.1.3.2" evidence="4"/>
<dbReference type="InterPro" id="IPR036291">
    <property type="entry name" value="NAD(P)-bd_dom_sf"/>
</dbReference>
<protein>
    <recommendedName>
        <fullName evidence="5">UDP-glucose 4-epimerase</fullName>
        <ecNumber evidence="4">5.1.3.2</ecNumber>
    </recommendedName>
</protein>
<evidence type="ECO:0000313" key="9">
    <source>
        <dbReference type="EMBL" id="PGT99084.1"/>
    </source>
</evidence>
<dbReference type="AlphaFoldDB" id="A0A2C1LMV8"/>
<comment type="catalytic activity">
    <reaction evidence="1">
        <text>UDP-alpha-D-glucose = UDP-alpha-D-galactose</text>
        <dbReference type="Rhea" id="RHEA:22168"/>
        <dbReference type="ChEBI" id="CHEBI:58885"/>
        <dbReference type="ChEBI" id="CHEBI:66914"/>
        <dbReference type="EC" id="5.1.3.2"/>
    </reaction>
</comment>
<keyword evidence="6" id="KW-0520">NAD</keyword>
<evidence type="ECO:0000313" key="10">
    <source>
        <dbReference type="Proteomes" id="UP000225766"/>
    </source>
</evidence>
<evidence type="ECO:0000259" key="8">
    <source>
        <dbReference type="Pfam" id="PF16363"/>
    </source>
</evidence>
<name>A0A2C1LMV8_BACCE</name>
<proteinExistence type="inferred from homology"/>
<feature type="domain" description="NAD(P)-binding" evidence="8">
    <location>
        <begin position="4"/>
        <end position="82"/>
    </location>
</feature>
<gene>
    <name evidence="9" type="ORF">COD19_19920</name>
</gene>
<sequence length="83" mass="9197">MAILVTGGAGYIGSHTCVELLNNGYEIIVVDNLSNSSVESINRVREITGKQFKFYKEDLVNYEALSQIFEENTIEAVIHFAGL</sequence>
<dbReference type="GO" id="GO:0005829">
    <property type="term" value="C:cytosol"/>
    <property type="evidence" value="ECO:0007669"/>
    <property type="project" value="TreeGrafter"/>
</dbReference>
<organism evidence="9 10">
    <name type="scientific">Bacillus cereus</name>
    <dbReference type="NCBI Taxonomy" id="1396"/>
    <lineage>
        <taxon>Bacteria</taxon>
        <taxon>Bacillati</taxon>
        <taxon>Bacillota</taxon>
        <taxon>Bacilli</taxon>
        <taxon>Bacillales</taxon>
        <taxon>Bacillaceae</taxon>
        <taxon>Bacillus</taxon>
        <taxon>Bacillus cereus group</taxon>
    </lineage>
</organism>
<dbReference type="PANTHER" id="PTHR43725:SF47">
    <property type="entry name" value="UDP-GLUCOSE 4-EPIMERASE"/>
    <property type="match status" value="1"/>
</dbReference>
<evidence type="ECO:0000256" key="5">
    <source>
        <dbReference type="ARBA" id="ARBA00018569"/>
    </source>
</evidence>
<evidence type="ECO:0000256" key="4">
    <source>
        <dbReference type="ARBA" id="ARBA00013189"/>
    </source>
</evidence>
<accession>A0A2C1LMV8</accession>
<dbReference type="Proteomes" id="UP000225766">
    <property type="component" value="Unassembled WGS sequence"/>
</dbReference>
<evidence type="ECO:0000256" key="1">
    <source>
        <dbReference type="ARBA" id="ARBA00000083"/>
    </source>
</evidence>
<dbReference type="Pfam" id="PF16363">
    <property type="entry name" value="GDP_Man_Dehyd"/>
    <property type="match status" value="1"/>
</dbReference>
<reference evidence="9 10" key="1">
    <citation type="submission" date="2017-09" db="EMBL/GenBank/DDBJ databases">
        <title>Large-scale bioinformatics analysis of Bacillus genomes uncovers conserved roles of natural products in bacterial physiology.</title>
        <authorList>
            <consortium name="Agbiome Team Llc"/>
            <person name="Bleich R.M."/>
            <person name="Grubbs K.J."/>
            <person name="Santa Maria K.C."/>
            <person name="Allen S.E."/>
            <person name="Farag S."/>
            <person name="Shank E.A."/>
            <person name="Bowers A."/>
        </authorList>
    </citation>
    <scope>NUCLEOTIDE SEQUENCE [LARGE SCALE GENOMIC DNA]</scope>
    <source>
        <strain evidence="9 10">AFS040105</strain>
    </source>
</reference>
<dbReference type="GO" id="GO:0005996">
    <property type="term" value="P:monosaccharide metabolic process"/>
    <property type="evidence" value="ECO:0007669"/>
    <property type="project" value="TreeGrafter"/>
</dbReference>
<dbReference type="InterPro" id="IPR016040">
    <property type="entry name" value="NAD(P)-bd_dom"/>
</dbReference>
<comment type="cofactor">
    <cofactor evidence="2">
        <name>NAD(+)</name>
        <dbReference type="ChEBI" id="CHEBI:57540"/>
    </cofactor>
</comment>
<dbReference type="EMBL" id="NUMG01000029">
    <property type="protein sequence ID" value="PGT99084.1"/>
    <property type="molecule type" value="Genomic_DNA"/>
</dbReference>
<comment type="similarity">
    <text evidence="3">Belongs to the NAD(P)-dependent epimerase/dehydratase family.</text>
</comment>
<dbReference type="GO" id="GO:0003978">
    <property type="term" value="F:UDP-glucose 4-epimerase activity"/>
    <property type="evidence" value="ECO:0007669"/>
    <property type="project" value="UniProtKB-EC"/>
</dbReference>
<dbReference type="SUPFAM" id="SSF51735">
    <property type="entry name" value="NAD(P)-binding Rossmann-fold domains"/>
    <property type="match status" value="1"/>
</dbReference>
<evidence type="ECO:0000256" key="6">
    <source>
        <dbReference type="ARBA" id="ARBA00023027"/>
    </source>
</evidence>
<dbReference type="PANTHER" id="PTHR43725">
    <property type="entry name" value="UDP-GLUCOSE 4-EPIMERASE"/>
    <property type="match status" value="1"/>
</dbReference>
<evidence type="ECO:0000256" key="7">
    <source>
        <dbReference type="ARBA" id="ARBA00023235"/>
    </source>
</evidence>
<evidence type="ECO:0000256" key="3">
    <source>
        <dbReference type="ARBA" id="ARBA00007637"/>
    </source>
</evidence>
<dbReference type="Gene3D" id="3.40.50.720">
    <property type="entry name" value="NAD(P)-binding Rossmann-like Domain"/>
    <property type="match status" value="1"/>
</dbReference>
<dbReference type="RefSeq" id="WP_141552132.1">
    <property type="nucleotide sequence ID" value="NZ_NUMG01000029.1"/>
</dbReference>
<feature type="non-terminal residue" evidence="9">
    <location>
        <position position="83"/>
    </location>
</feature>
<comment type="caution">
    <text evidence="9">The sequence shown here is derived from an EMBL/GenBank/DDBJ whole genome shotgun (WGS) entry which is preliminary data.</text>
</comment>
<keyword evidence="7" id="KW-0413">Isomerase</keyword>
<evidence type="ECO:0000256" key="2">
    <source>
        <dbReference type="ARBA" id="ARBA00001911"/>
    </source>
</evidence>